<sequence>MRNFTTVSSLLKKPILGLAAIALLAGSCKTNNDADNPPSSAISVVHAAPGTSELTFVINGSKANHARLTYGTALAYGVIQSGSYEFSVTKKDSTRQFAKSTNALKNGTYYSLFVVDVPSKESTLLTEDDLSDPKTDQAKIRFINLSPDAGSLDLNISGTDTLFVKKADFKKTSAFSTAAPGTEKTFEIRENGKTEVLARIEKVKIEKGKIYTILAKGLRAKTDSTKLSLQVINNK</sequence>
<protein>
    <submittedName>
        <fullName evidence="2">DUF4397 domain-containing protein</fullName>
    </submittedName>
</protein>
<feature type="domain" description="DUF4397" evidence="1">
    <location>
        <begin position="41"/>
        <end position="154"/>
    </location>
</feature>
<dbReference type="Pfam" id="PF14344">
    <property type="entry name" value="DUF4397"/>
    <property type="match status" value="1"/>
</dbReference>
<accession>A0A7K1Y7A3</accession>
<evidence type="ECO:0000259" key="1">
    <source>
        <dbReference type="Pfam" id="PF14344"/>
    </source>
</evidence>
<dbReference type="Proteomes" id="UP000466586">
    <property type="component" value="Unassembled WGS sequence"/>
</dbReference>
<keyword evidence="3" id="KW-1185">Reference proteome</keyword>
<dbReference type="PROSITE" id="PS51257">
    <property type="entry name" value="PROKAR_LIPOPROTEIN"/>
    <property type="match status" value="1"/>
</dbReference>
<proteinExistence type="predicted"/>
<dbReference type="EMBL" id="WVHT01000002">
    <property type="protein sequence ID" value="MXV50291.1"/>
    <property type="molecule type" value="Genomic_DNA"/>
</dbReference>
<dbReference type="InterPro" id="IPR025510">
    <property type="entry name" value="DUF4397"/>
</dbReference>
<reference evidence="2 3" key="1">
    <citation type="submission" date="2019-11" db="EMBL/GenBank/DDBJ databases">
        <title>Pedobacter sp. HMF7647 Genome sequencing and assembly.</title>
        <authorList>
            <person name="Kang H."/>
            <person name="Kim H."/>
            <person name="Joh K."/>
        </authorList>
    </citation>
    <scope>NUCLEOTIDE SEQUENCE [LARGE SCALE GENOMIC DNA]</scope>
    <source>
        <strain evidence="2 3">HMF7647</strain>
    </source>
</reference>
<gene>
    <name evidence="2" type="ORF">GS399_04850</name>
</gene>
<evidence type="ECO:0000313" key="3">
    <source>
        <dbReference type="Proteomes" id="UP000466586"/>
    </source>
</evidence>
<organism evidence="2 3">
    <name type="scientific">Hufsiella arboris</name>
    <dbReference type="NCBI Taxonomy" id="2695275"/>
    <lineage>
        <taxon>Bacteria</taxon>
        <taxon>Pseudomonadati</taxon>
        <taxon>Bacteroidota</taxon>
        <taxon>Sphingobacteriia</taxon>
        <taxon>Sphingobacteriales</taxon>
        <taxon>Sphingobacteriaceae</taxon>
        <taxon>Hufsiella</taxon>
    </lineage>
</organism>
<dbReference type="RefSeq" id="WP_160843470.1">
    <property type="nucleotide sequence ID" value="NZ_WVHT01000002.1"/>
</dbReference>
<name>A0A7K1Y7A3_9SPHI</name>
<comment type="caution">
    <text evidence="2">The sequence shown here is derived from an EMBL/GenBank/DDBJ whole genome shotgun (WGS) entry which is preliminary data.</text>
</comment>
<dbReference type="AlphaFoldDB" id="A0A7K1Y7A3"/>
<evidence type="ECO:0000313" key="2">
    <source>
        <dbReference type="EMBL" id="MXV50291.1"/>
    </source>
</evidence>